<reference evidence="1" key="1">
    <citation type="journal article" date="2021" name="PeerJ">
        <title>Extensive microbial diversity within the chicken gut microbiome revealed by metagenomics and culture.</title>
        <authorList>
            <person name="Gilroy R."/>
            <person name="Ravi A."/>
            <person name="Getino M."/>
            <person name="Pursley I."/>
            <person name="Horton D.L."/>
            <person name="Alikhan N.F."/>
            <person name="Baker D."/>
            <person name="Gharbi K."/>
            <person name="Hall N."/>
            <person name="Watson M."/>
            <person name="Adriaenssens E.M."/>
            <person name="Foster-Nyarko E."/>
            <person name="Jarju S."/>
            <person name="Secka A."/>
            <person name="Antonio M."/>
            <person name="Oren A."/>
            <person name="Chaudhuri R.R."/>
            <person name="La Ragione R."/>
            <person name="Hildebrand F."/>
            <person name="Pallen M.J."/>
        </authorList>
    </citation>
    <scope>NUCLEOTIDE SEQUENCE</scope>
    <source>
        <strain evidence="1">ChiHejej3B27-2180</strain>
    </source>
</reference>
<protein>
    <submittedName>
        <fullName evidence="1">DUF72 domain-containing protein</fullName>
    </submittedName>
</protein>
<gene>
    <name evidence="1" type="ORF">H9876_01155</name>
</gene>
<sequence>MKVTLGTTTWTEHPALIDGAKRPVTLAEYAAYFPVVEVDTFFYAIPNTATVSQWLSSVPPEFQFITKAYRSMTKHMGDDRALPIEEAFVRYRDAVAPLVATGQLKTVLFQFPPYFTAIPENIDYLQTVRHMMGGLPVAVEFRHASWLAPGVAKSTADFCADLGITLVAADEPHQLATSVPFYLATTTPSLAMLRLHGRNTSGWNHPGPNWRKERTKYRYSDGELKQFQEAIKQLAPAPSEACVIFNNNSNRDASPNALRLQKMMGIRFDGLNRKPPKQLSLF</sequence>
<proteinExistence type="predicted"/>
<organism evidence="1 2">
    <name type="scientific">Candidatus Limosilactobacillus merdipullorum</name>
    <dbReference type="NCBI Taxonomy" id="2838653"/>
    <lineage>
        <taxon>Bacteria</taxon>
        <taxon>Bacillati</taxon>
        <taxon>Bacillota</taxon>
        <taxon>Bacilli</taxon>
        <taxon>Lactobacillales</taxon>
        <taxon>Lactobacillaceae</taxon>
        <taxon>Limosilactobacillus</taxon>
    </lineage>
</organism>
<reference evidence="1" key="2">
    <citation type="submission" date="2021-04" db="EMBL/GenBank/DDBJ databases">
        <authorList>
            <person name="Gilroy R."/>
        </authorList>
    </citation>
    <scope>NUCLEOTIDE SEQUENCE</scope>
    <source>
        <strain evidence="1">ChiHejej3B27-2180</strain>
    </source>
</reference>
<dbReference type="PANTHER" id="PTHR30348:SF13">
    <property type="entry name" value="UPF0759 PROTEIN YUNF"/>
    <property type="match status" value="1"/>
</dbReference>
<dbReference type="Gene3D" id="3.20.20.410">
    <property type="entry name" value="Protein of unknown function UPF0759"/>
    <property type="match status" value="1"/>
</dbReference>
<dbReference type="InterPro" id="IPR002763">
    <property type="entry name" value="DUF72"/>
</dbReference>
<evidence type="ECO:0000313" key="2">
    <source>
        <dbReference type="Proteomes" id="UP000886878"/>
    </source>
</evidence>
<dbReference type="SUPFAM" id="SSF117396">
    <property type="entry name" value="TM1631-like"/>
    <property type="match status" value="1"/>
</dbReference>
<dbReference type="InterPro" id="IPR036520">
    <property type="entry name" value="UPF0759_sf"/>
</dbReference>
<dbReference type="EMBL" id="DXGK01000022">
    <property type="protein sequence ID" value="HIW69979.1"/>
    <property type="molecule type" value="Genomic_DNA"/>
</dbReference>
<dbReference type="Pfam" id="PF01904">
    <property type="entry name" value="DUF72"/>
    <property type="match status" value="1"/>
</dbReference>
<dbReference type="Proteomes" id="UP000886878">
    <property type="component" value="Unassembled WGS sequence"/>
</dbReference>
<dbReference type="AlphaFoldDB" id="A0A9D1QP39"/>
<comment type="caution">
    <text evidence="1">The sequence shown here is derived from an EMBL/GenBank/DDBJ whole genome shotgun (WGS) entry which is preliminary data.</text>
</comment>
<evidence type="ECO:0000313" key="1">
    <source>
        <dbReference type="EMBL" id="HIW69979.1"/>
    </source>
</evidence>
<name>A0A9D1QP39_9LACO</name>
<dbReference type="PANTHER" id="PTHR30348">
    <property type="entry name" value="UNCHARACTERIZED PROTEIN YECE"/>
    <property type="match status" value="1"/>
</dbReference>
<accession>A0A9D1QP39</accession>